<keyword evidence="2" id="KW-0808">Transferase</keyword>
<evidence type="ECO:0000259" key="1">
    <source>
        <dbReference type="Pfam" id="PF00534"/>
    </source>
</evidence>
<dbReference type="InterPro" id="IPR001296">
    <property type="entry name" value="Glyco_trans_1"/>
</dbReference>
<dbReference type="Pfam" id="PF00534">
    <property type="entry name" value="Glycos_transf_1"/>
    <property type="match status" value="1"/>
</dbReference>
<gene>
    <name evidence="2" type="ORF">LCPAC403_01540</name>
</gene>
<name>A0A481ZD08_9VIRU</name>
<protein>
    <submittedName>
        <fullName evidence="2">Glycosyltransferase</fullName>
    </submittedName>
</protein>
<organism evidence="2">
    <name type="scientific">Pithovirus LCPAC403</name>
    <dbReference type="NCBI Taxonomy" id="2506596"/>
    <lineage>
        <taxon>Viruses</taxon>
        <taxon>Pithoviruses</taxon>
    </lineage>
</organism>
<dbReference type="SUPFAM" id="SSF53756">
    <property type="entry name" value="UDP-Glycosyltransferase/glycogen phosphorylase"/>
    <property type="match status" value="1"/>
</dbReference>
<dbReference type="EMBL" id="MK500589">
    <property type="protein sequence ID" value="QBK93020.1"/>
    <property type="molecule type" value="Genomic_DNA"/>
</dbReference>
<feature type="domain" description="Glycosyl transferase family 1" evidence="1">
    <location>
        <begin position="190"/>
        <end position="340"/>
    </location>
</feature>
<proteinExistence type="predicted"/>
<sequence length="538" mass="62206">MNPNLIHPTTCLDRETDLLWVTPYGYSNSFCYVSKLILSNLSKVDPDLKIKVLCLGKTYENDTFPKNYFNLPILTKNSLGFTDIDKEWFQNFLVGMFTIPELIIYLKPRLVISLYDSGPLIKQLRCIEGMNVRFIPYFPVDSEMTTFDDIFKSRTILTMSEHSRKMMIDQDIKDVIVLPHIILSDEECKQDEKDEKNEIITVGTVNANHMRKRLDIVVGAFINMYKKLDGKVNLLIKTTPENNEKFGTHYNKSFNIENLKTIIKNNCRDINMSTVEFITSVLTDEELKDVYSKIDVFIHASSGEGFGLTPLEAVIKGNCIPIVSNNTSMPYLFGKDYFGLVECKKQPYFYSQTSPAYRCIMKCYKSSKLSMKYQSLTISQLNPMIIVGPESDITFNSYHPIDTIHLKNIKDFNVDVMIEKYPYFQVLMYDTQEFVSSQLGMDILGDETRAKQLWKSMYIRSKIDIYMCTFEELTNKITSRNGICSIPIMDDLLIKIEELLDMKNKDEVLKSLKDRISKICDANLISEKLSIFIRSRMT</sequence>
<dbReference type="GO" id="GO:0016757">
    <property type="term" value="F:glycosyltransferase activity"/>
    <property type="evidence" value="ECO:0007669"/>
    <property type="project" value="InterPro"/>
</dbReference>
<evidence type="ECO:0000313" key="2">
    <source>
        <dbReference type="EMBL" id="QBK93020.1"/>
    </source>
</evidence>
<accession>A0A481ZD08</accession>
<dbReference type="Gene3D" id="3.40.50.2000">
    <property type="entry name" value="Glycogen Phosphorylase B"/>
    <property type="match status" value="1"/>
</dbReference>
<reference evidence="2" key="1">
    <citation type="journal article" date="2019" name="MBio">
        <title>Virus Genomes from Deep Sea Sediments Expand the Ocean Megavirome and Support Independent Origins of Viral Gigantism.</title>
        <authorList>
            <person name="Backstrom D."/>
            <person name="Yutin N."/>
            <person name="Jorgensen S.L."/>
            <person name="Dharamshi J."/>
            <person name="Homa F."/>
            <person name="Zaremba-Niedwiedzka K."/>
            <person name="Spang A."/>
            <person name="Wolf Y.I."/>
            <person name="Koonin E.V."/>
            <person name="Ettema T.J."/>
        </authorList>
    </citation>
    <scope>NUCLEOTIDE SEQUENCE</scope>
</reference>